<dbReference type="PANTHER" id="PTHR43840:SF2">
    <property type="entry name" value="METAL TOLERANCE PROTEIN 9"/>
    <property type="match status" value="1"/>
</dbReference>
<feature type="transmembrane region" description="Helical" evidence="7">
    <location>
        <begin position="329"/>
        <end position="350"/>
    </location>
</feature>
<feature type="transmembrane region" description="Helical" evidence="7">
    <location>
        <begin position="448"/>
        <end position="466"/>
    </location>
</feature>
<gene>
    <name evidence="9" type="ORF">CMV_026325</name>
</gene>
<dbReference type="GO" id="GO:0008324">
    <property type="term" value="F:monoatomic cation transmembrane transporter activity"/>
    <property type="evidence" value="ECO:0007669"/>
    <property type="project" value="InterPro"/>
</dbReference>
<dbReference type="Proteomes" id="UP000737018">
    <property type="component" value="Unassembled WGS sequence"/>
</dbReference>
<evidence type="ECO:0000259" key="8">
    <source>
        <dbReference type="Pfam" id="PF01545"/>
    </source>
</evidence>
<keyword evidence="3 7" id="KW-0812">Transmembrane</keyword>
<comment type="caution">
    <text evidence="9">The sequence shown here is derived from an EMBL/GenBank/DDBJ whole genome shotgun (WGS) entry which is preliminary data.</text>
</comment>
<dbReference type="InterPro" id="IPR050291">
    <property type="entry name" value="CDF_Transporter"/>
</dbReference>
<keyword evidence="4 7" id="KW-1133">Transmembrane helix</keyword>
<keyword evidence="5 7" id="KW-0472">Membrane</keyword>
<dbReference type="PANTHER" id="PTHR43840">
    <property type="entry name" value="MITOCHONDRIAL METAL TRANSPORTER 1-RELATED"/>
    <property type="match status" value="1"/>
</dbReference>
<dbReference type="EMBL" id="JRKL02007642">
    <property type="protein sequence ID" value="KAF3947557.1"/>
    <property type="molecule type" value="Genomic_DNA"/>
</dbReference>
<evidence type="ECO:0000256" key="4">
    <source>
        <dbReference type="ARBA" id="ARBA00022989"/>
    </source>
</evidence>
<dbReference type="GO" id="GO:0016020">
    <property type="term" value="C:membrane"/>
    <property type="evidence" value="ECO:0007669"/>
    <property type="project" value="UniProtKB-SubCell"/>
</dbReference>
<organism evidence="9 10">
    <name type="scientific">Castanea mollissima</name>
    <name type="common">Chinese chestnut</name>
    <dbReference type="NCBI Taxonomy" id="60419"/>
    <lineage>
        <taxon>Eukaryota</taxon>
        <taxon>Viridiplantae</taxon>
        <taxon>Streptophyta</taxon>
        <taxon>Embryophyta</taxon>
        <taxon>Tracheophyta</taxon>
        <taxon>Spermatophyta</taxon>
        <taxon>Magnoliopsida</taxon>
        <taxon>eudicotyledons</taxon>
        <taxon>Gunneridae</taxon>
        <taxon>Pentapetalae</taxon>
        <taxon>rosids</taxon>
        <taxon>fabids</taxon>
        <taxon>Fagales</taxon>
        <taxon>Fagaceae</taxon>
        <taxon>Castanea</taxon>
    </lineage>
</organism>
<evidence type="ECO:0000256" key="2">
    <source>
        <dbReference type="ARBA" id="ARBA00022448"/>
    </source>
</evidence>
<dbReference type="InterPro" id="IPR058533">
    <property type="entry name" value="Cation_efflux_TM"/>
</dbReference>
<dbReference type="Pfam" id="PF01545">
    <property type="entry name" value="Cation_efflux"/>
    <property type="match status" value="1"/>
</dbReference>
<dbReference type="AlphaFoldDB" id="A0A8J4QBD1"/>
<reference evidence="9" key="1">
    <citation type="submission" date="2020-03" db="EMBL/GenBank/DDBJ databases">
        <title>Castanea mollissima Vanexum genome sequencing.</title>
        <authorList>
            <person name="Staton M."/>
        </authorList>
    </citation>
    <scope>NUCLEOTIDE SEQUENCE</scope>
    <source>
        <tissue evidence="9">Leaf</tissue>
    </source>
</reference>
<evidence type="ECO:0000256" key="3">
    <source>
        <dbReference type="ARBA" id="ARBA00022692"/>
    </source>
</evidence>
<evidence type="ECO:0000256" key="5">
    <source>
        <dbReference type="ARBA" id="ARBA00023136"/>
    </source>
</evidence>
<evidence type="ECO:0000313" key="9">
    <source>
        <dbReference type="EMBL" id="KAF3947557.1"/>
    </source>
</evidence>
<evidence type="ECO:0000256" key="6">
    <source>
        <dbReference type="SAM" id="MobiDB-lite"/>
    </source>
</evidence>
<keyword evidence="2" id="KW-0813">Transport</keyword>
<dbReference type="SUPFAM" id="SSF161111">
    <property type="entry name" value="Cation efflux protein transmembrane domain-like"/>
    <property type="match status" value="1"/>
</dbReference>
<protein>
    <recommendedName>
        <fullName evidence="8">Cation efflux protein transmembrane domain-containing protein</fullName>
    </recommendedName>
</protein>
<proteinExistence type="predicted"/>
<evidence type="ECO:0000313" key="10">
    <source>
        <dbReference type="Proteomes" id="UP000737018"/>
    </source>
</evidence>
<dbReference type="InterPro" id="IPR027469">
    <property type="entry name" value="Cation_efflux_TMD_sf"/>
</dbReference>
<feature type="transmembrane region" description="Helical" evidence="7">
    <location>
        <begin position="370"/>
        <end position="388"/>
    </location>
</feature>
<keyword evidence="10" id="KW-1185">Reference proteome</keyword>
<dbReference type="OrthoDB" id="78296at2759"/>
<accession>A0A8J4QBD1</accession>
<evidence type="ECO:0000256" key="1">
    <source>
        <dbReference type="ARBA" id="ARBA00004141"/>
    </source>
</evidence>
<name>A0A8J4QBD1_9ROSI</name>
<sequence>MEPLLPPEVENSSAPWKGEIGGNNGRKMEAPLSLDVEKKDTSSSMSRRRERGASSESKTEPLLPPELENSSGPCKGEIERNNGSKMELSLFPLMKSKSRRREREANFESKAKPLLSLEVEKNDMSSNTWRTSLQEFPALPERRDVEHSSFTLHHPPRTTNMVEADIESKTQPLLPPDMKEGMMEADIESKMEPLLPTGEISIMVEANIESQPETHTLSSVEKEDMSWRINPKEFRELLEKRDAEHGSFIPRFLRTPRRQRKVNDYYEKQKRLLEGFTEMDNMIFAPGNLTEDEMKQLAKSEKMAINVTNTANIVLFAAKVCASIESKSLAIIASILAPLFELLWGFILWFTSRAMQNPNQQRYPIGKKRMQPVGIIIFGSFGLQVLFQAAPQFITKSVPEKDPQKEKWIIGIMTFVTLVKFMLAVYCRRFKDKIVRAYAEHHFSDVKTNLISLVAVFLASRYYWWIDPTGAIIILLYTMNTWKKTFFENLFALIGRTAPPEFLGANISDMEPP</sequence>
<dbReference type="Gene3D" id="1.20.1510.10">
    <property type="entry name" value="Cation efflux protein transmembrane domain"/>
    <property type="match status" value="1"/>
</dbReference>
<feature type="region of interest" description="Disordered" evidence="6">
    <location>
        <begin position="1"/>
        <end position="87"/>
    </location>
</feature>
<feature type="transmembrane region" description="Helical" evidence="7">
    <location>
        <begin position="408"/>
        <end position="427"/>
    </location>
</feature>
<evidence type="ECO:0000256" key="7">
    <source>
        <dbReference type="SAM" id="Phobius"/>
    </source>
</evidence>
<comment type="subcellular location">
    <subcellularLocation>
        <location evidence="1">Membrane</location>
        <topology evidence="1">Multi-pass membrane protein</topology>
    </subcellularLocation>
</comment>
<feature type="domain" description="Cation efflux protein transmembrane" evidence="8">
    <location>
        <begin position="311"/>
        <end position="494"/>
    </location>
</feature>